<evidence type="ECO:0000256" key="1">
    <source>
        <dbReference type="SAM" id="MobiDB-lite"/>
    </source>
</evidence>
<sequence>MSTTARGARGNAPAGAAPQPARAPGPPRPPDLSALDRAPQLRARRSPRWIAAGVLAICLGAIGAVLLWDGAVTSQQVLRVNAAVARGEVVEAGDLGPVTIGSLPGVSVVPAEELTGLVGQHALVDLPAASLVPAGGVGAPVVAEGTARMGLALPAGRLPSGTLVPGESLLLIPVPAPDDDSREARQPVVAATLVSAPAVGPDGVVTLVDVTVAVEDAEAVARLAATDRLVVARVG</sequence>
<dbReference type="AlphaFoldDB" id="A0A1G6UEP2"/>
<evidence type="ECO:0008006" key="5">
    <source>
        <dbReference type="Google" id="ProtNLM"/>
    </source>
</evidence>
<evidence type="ECO:0000313" key="4">
    <source>
        <dbReference type="Proteomes" id="UP000198546"/>
    </source>
</evidence>
<keyword evidence="4" id="KW-1185">Reference proteome</keyword>
<reference evidence="3 4" key="1">
    <citation type="submission" date="2016-10" db="EMBL/GenBank/DDBJ databases">
        <authorList>
            <person name="de Groot N.N."/>
        </authorList>
    </citation>
    <scope>NUCLEOTIDE SEQUENCE [LARGE SCALE GENOMIC DNA]</scope>
    <source>
        <strain evidence="3 4">MON 2.2</strain>
    </source>
</reference>
<accession>A0A1G6UEP2</accession>
<name>A0A1G6UEP2_9ACTN</name>
<proteinExistence type="predicted"/>
<dbReference type="OrthoDB" id="3638307at2"/>
<dbReference type="Proteomes" id="UP000198546">
    <property type="component" value="Chromosome i"/>
</dbReference>
<feature type="compositionally biased region" description="Low complexity" evidence="1">
    <location>
        <begin position="1"/>
        <end position="20"/>
    </location>
</feature>
<feature type="compositionally biased region" description="Pro residues" evidence="1">
    <location>
        <begin position="21"/>
        <end position="30"/>
    </location>
</feature>
<dbReference type="EMBL" id="LT629688">
    <property type="protein sequence ID" value="SDD39848.1"/>
    <property type="molecule type" value="Genomic_DNA"/>
</dbReference>
<evidence type="ECO:0000313" key="3">
    <source>
        <dbReference type="EMBL" id="SDD39848.1"/>
    </source>
</evidence>
<feature type="region of interest" description="Disordered" evidence="1">
    <location>
        <begin position="1"/>
        <end position="34"/>
    </location>
</feature>
<keyword evidence="2" id="KW-0812">Transmembrane</keyword>
<organism evidence="3 4">
    <name type="scientific">Auraticoccus monumenti</name>
    <dbReference type="NCBI Taxonomy" id="675864"/>
    <lineage>
        <taxon>Bacteria</taxon>
        <taxon>Bacillati</taxon>
        <taxon>Actinomycetota</taxon>
        <taxon>Actinomycetes</taxon>
        <taxon>Propionibacteriales</taxon>
        <taxon>Propionibacteriaceae</taxon>
        <taxon>Auraticoccus</taxon>
    </lineage>
</organism>
<evidence type="ECO:0000256" key="2">
    <source>
        <dbReference type="SAM" id="Phobius"/>
    </source>
</evidence>
<keyword evidence="2" id="KW-1133">Transmembrane helix</keyword>
<dbReference type="STRING" id="675864.SAMN04489747_0867"/>
<protein>
    <recommendedName>
        <fullName evidence="5">SAF domain-containing protein</fullName>
    </recommendedName>
</protein>
<dbReference type="RefSeq" id="WP_090590975.1">
    <property type="nucleotide sequence ID" value="NZ_LT629688.1"/>
</dbReference>
<feature type="transmembrane region" description="Helical" evidence="2">
    <location>
        <begin position="49"/>
        <end position="68"/>
    </location>
</feature>
<keyword evidence="2" id="KW-0472">Membrane</keyword>
<gene>
    <name evidence="3" type="ORF">SAMN04489747_0867</name>
</gene>